<dbReference type="EMBL" id="JACHHQ010000001">
    <property type="protein sequence ID" value="MBB5198948.1"/>
    <property type="molecule type" value="Genomic_DNA"/>
</dbReference>
<keyword evidence="3" id="KW-1185">Reference proteome</keyword>
<protein>
    <submittedName>
        <fullName evidence="2">Putative membrane protein YfcA</fullName>
    </submittedName>
</protein>
<comment type="caution">
    <text evidence="2">The sequence shown here is derived from an EMBL/GenBank/DDBJ whole genome shotgun (WGS) entry which is preliminary data.</text>
</comment>
<evidence type="ECO:0000313" key="2">
    <source>
        <dbReference type="EMBL" id="MBB5198948.1"/>
    </source>
</evidence>
<keyword evidence="1" id="KW-0472">Membrane</keyword>
<proteinExistence type="predicted"/>
<evidence type="ECO:0000313" key="3">
    <source>
        <dbReference type="Proteomes" id="UP000571084"/>
    </source>
</evidence>
<keyword evidence="1" id="KW-1133">Transmembrane helix</keyword>
<feature type="transmembrane region" description="Helical" evidence="1">
    <location>
        <begin position="12"/>
        <end position="42"/>
    </location>
</feature>
<evidence type="ECO:0000256" key="1">
    <source>
        <dbReference type="SAM" id="Phobius"/>
    </source>
</evidence>
<reference evidence="2 3" key="1">
    <citation type="submission" date="2020-08" db="EMBL/GenBank/DDBJ databases">
        <title>Genomic Encyclopedia of Type Strains, Phase IV (KMG-IV): sequencing the most valuable type-strain genomes for metagenomic binning, comparative biology and taxonomic classification.</title>
        <authorList>
            <person name="Goeker M."/>
        </authorList>
    </citation>
    <scope>NUCLEOTIDE SEQUENCE [LARGE SCALE GENOMIC DNA]</scope>
    <source>
        <strain evidence="2 3">DSM 23240</strain>
    </source>
</reference>
<gene>
    <name evidence="2" type="ORF">HNR39_000758</name>
</gene>
<organism evidence="2 3">
    <name type="scientific">Glaciimonas immobilis</name>
    <dbReference type="NCBI Taxonomy" id="728004"/>
    <lineage>
        <taxon>Bacteria</taxon>
        <taxon>Pseudomonadati</taxon>
        <taxon>Pseudomonadota</taxon>
        <taxon>Betaproteobacteria</taxon>
        <taxon>Burkholderiales</taxon>
        <taxon>Oxalobacteraceae</taxon>
        <taxon>Glaciimonas</taxon>
    </lineage>
</organism>
<dbReference type="Proteomes" id="UP000571084">
    <property type="component" value="Unassembled WGS sequence"/>
</dbReference>
<accession>A0A840RPQ1</accession>
<sequence length="43" mass="4590">MRQDIRQGRVAMMIFTLGFIVGIILALTGADGGILAVPLLAIY</sequence>
<name>A0A840RPQ1_9BURK</name>
<dbReference type="AlphaFoldDB" id="A0A840RPQ1"/>
<keyword evidence="1" id="KW-0812">Transmembrane</keyword>